<feature type="compositionally biased region" description="Polar residues" evidence="1">
    <location>
        <begin position="1"/>
        <end position="13"/>
    </location>
</feature>
<sequence length="57" mass="6585">MPQAKQPSGQATKQPARKEEKSFPTHIQPPKTTRKQKCSEKEETLTLPAANRYIHRR</sequence>
<evidence type="ECO:0000256" key="1">
    <source>
        <dbReference type="SAM" id="MobiDB-lite"/>
    </source>
</evidence>
<name>A0A835V868_VANPL</name>
<dbReference type="EMBL" id="JADCNM010000003">
    <property type="protein sequence ID" value="KAG0491094.1"/>
    <property type="molecule type" value="Genomic_DNA"/>
</dbReference>
<dbReference type="Proteomes" id="UP000639772">
    <property type="component" value="Chromosome 3"/>
</dbReference>
<proteinExistence type="predicted"/>
<accession>A0A835V868</accession>
<organism evidence="2 3">
    <name type="scientific">Vanilla planifolia</name>
    <name type="common">Vanilla</name>
    <dbReference type="NCBI Taxonomy" id="51239"/>
    <lineage>
        <taxon>Eukaryota</taxon>
        <taxon>Viridiplantae</taxon>
        <taxon>Streptophyta</taxon>
        <taxon>Embryophyta</taxon>
        <taxon>Tracheophyta</taxon>
        <taxon>Spermatophyta</taxon>
        <taxon>Magnoliopsida</taxon>
        <taxon>Liliopsida</taxon>
        <taxon>Asparagales</taxon>
        <taxon>Orchidaceae</taxon>
        <taxon>Vanilloideae</taxon>
        <taxon>Vanilleae</taxon>
        <taxon>Vanilla</taxon>
    </lineage>
</organism>
<feature type="region of interest" description="Disordered" evidence="1">
    <location>
        <begin position="1"/>
        <end position="57"/>
    </location>
</feature>
<dbReference type="AlphaFoldDB" id="A0A835V868"/>
<evidence type="ECO:0000313" key="2">
    <source>
        <dbReference type="EMBL" id="KAG0491094.1"/>
    </source>
</evidence>
<evidence type="ECO:0000313" key="3">
    <source>
        <dbReference type="Proteomes" id="UP000639772"/>
    </source>
</evidence>
<gene>
    <name evidence="2" type="ORF">HPP92_007957</name>
</gene>
<reference evidence="2 3" key="1">
    <citation type="journal article" date="2020" name="Nat. Food">
        <title>A phased Vanilla planifolia genome enables genetic improvement of flavour and production.</title>
        <authorList>
            <person name="Hasing T."/>
            <person name="Tang H."/>
            <person name="Brym M."/>
            <person name="Khazi F."/>
            <person name="Huang T."/>
            <person name="Chambers A.H."/>
        </authorList>
    </citation>
    <scope>NUCLEOTIDE SEQUENCE [LARGE SCALE GENOMIC DNA]</scope>
    <source>
        <tissue evidence="2">Leaf</tissue>
    </source>
</reference>
<comment type="caution">
    <text evidence="2">The sequence shown here is derived from an EMBL/GenBank/DDBJ whole genome shotgun (WGS) entry which is preliminary data.</text>
</comment>
<protein>
    <submittedName>
        <fullName evidence="2">Uncharacterized protein</fullName>
    </submittedName>
</protein>